<dbReference type="EMBL" id="JAHCVJ010000002">
    <property type="protein sequence ID" value="MBT0663864.1"/>
    <property type="molecule type" value="Genomic_DNA"/>
</dbReference>
<sequence>MRKSVLLLSLALALTNGPAWAEAVSGGTAARLKQLEEKASEAKSGKISEYAADSLKDAVAAIAAAQAATAVGNDKLSQQKIELATLLLTIAEAKGAERELLEQVAVQRVELKKLEAQLERYLQGEEK</sequence>
<reference evidence="3 4" key="1">
    <citation type="submission" date="2021-05" db="EMBL/GenBank/DDBJ databases">
        <title>The draft genome of Geobacter pelophilus DSM 12255.</title>
        <authorList>
            <person name="Xu Z."/>
            <person name="Masuda Y."/>
            <person name="Itoh H."/>
            <person name="Senoo K."/>
        </authorList>
    </citation>
    <scope>NUCLEOTIDE SEQUENCE [LARGE SCALE GENOMIC DNA]</scope>
    <source>
        <strain evidence="3 4">DSM 12255</strain>
    </source>
</reference>
<proteinExistence type="predicted"/>
<feature type="signal peptide" evidence="2">
    <location>
        <begin position="1"/>
        <end position="21"/>
    </location>
</feature>
<accession>A0AAW4L771</accession>
<organism evidence="3 4">
    <name type="scientific">Geoanaerobacter pelophilus</name>
    <dbReference type="NCBI Taxonomy" id="60036"/>
    <lineage>
        <taxon>Bacteria</taxon>
        <taxon>Pseudomonadati</taxon>
        <taxon>Thermodesulfobacteriota</taxon>
        <taxon>Desulfuromonadia</taxon>
        <taxon>Geobacterales</taxon>
        <taxon>Geobacteraceae</taxon>
        <taxon>Geoanaerobacter</taxon>
    </lineage>
</organism>
<dbReference type="AlphaFoldDB" id="A0AAW4L771"/>
<protein>
    <submittedName>
        <fullName evidence="3">Uncharacterized protein</fullName>
    </submittedName>
</protein>
<evidence type="ECO:0000256" key="1">
    <source>
        <dbReference type="SAM" id="Coils"/>
    </source>
</evidence>
<keyword evidence="1" id="KW-0175">Coiled coil</keyword>
<evidence type="ECO:0000313" key="3">
    <source>
        <dbReference type="EMBL" id="MBT0663864.1"/>
    </source>
</evidence>
<feature type="chain" id="PRO_5043554325" evidence="2">
    <location>
        <begin position="22"/>
        <end position="127"/>
    </location>
</feature>
<keyword evidence="2" id="KW-0732">Signal</keyword>
<gene>
    <name evidence="3" type="ORF">KI809_06070</name>
</gene>
<evidence type="ECO:0000313" key="4">
    <source>
        <dbReference type="Proteomes" id="UP000811899"/>
    </source>
</evidence>
<keyword evidence="4" id="KW-1185">Reference proteome</keyword>
<feature type="coiled-coil region" evidence="1">
    <location>
        <begin position="97"/>
        <end position="124"/>
    </location>
</feature>
<evidence type="ECO:0000256" key="2">
    <source>
        <dbReference type="SAM" id="SignalP"/>
    </source>
</evidence>
<dbReference type="Proteomes" id="UP000811899">
    <property type="component" value="Unassembled WGS sequence"/>
</dbReference>
<comment type="caution">
    <text evidence="3">The sequence shown here is derived from an EMBL/GenBank/DDBJ whole genome shotgun (WGS) entry which is preliminary data.</text>
</comment>
<dbReference type="RefSeq" id="WP_214170645.1">
    <property type="nucleotide sequence ID" value="NZ_JAHCVJ010000002.1"/>
</dbReference>
<name>A0AAW4L771_9BACT</name>